<proteinExistence type="predicted"/>
<gene>
    <name evidence="1" type="ORF">GCM10009838_02160</name>
</gene>
<organism evidence="1 2">
    <name type="scientific">Catenulispora subtropica</name>
    <dbReference type="NCBI Taxonomy" id="450798"/>
    <lineage>
        <taxon>Bacteria</taxon>
        <taxon>Bacillati</taxon>
        <taxon>Actinomycetota</taxon>
        <taxon>Actinomycetes</taxon>
        <taxon>Catenulisporales</taxon>
        <taxon>Catenulisporaceae</taxon>
        <taxon>Catenulispora</taxon>
    </lineage>
</organism>
<accession>A0ABN2QGQ9</accession>
<reference evidence="1 2" key="1">
    <citation type="journal article" date="2019" name="Int. J. Syst. Evol. Microbiol.">
        <title>The Global Catalogue of Microorganisms (GCM) 10K type strain sequencing project: providing services to taxonomists for standard genome sequencing and annotation.</title>
        <authorList>
            <consortium name="The Broad Institute Genomics Platform"/>
            <consortium name="The Broad Institute Genome Sequencing Center for Infectious Disease"/>
            <person name="Wu L."/>
            <person name="Ma J."/>
        </authorList>
    </citation>
    <scope>NUCLEOTIDE SEQUENCE [LARGE SCALE GENOMIC DNA]</scope>
    <source>
        <strain evidence="1 2">JCM 16013</strain>
    </source>
</reference>
<evidence type="ECO:0000313" key="1">
    <source>
        <dbReference type="EMBL" id="GAA1950609.1"/>
    </source>
</evidence>
<evidence type="ECO:0000313" key="2">
    <source>
        <dbReference type="Proteomes" id="UP001499854"/>
    </source>
</evidence>
<dbReference type="RefSeq" id="WP_344654958.1">
    <property type="nucleotide sequence ID" value="NZ_BAAAQM010000001.1"/>
</dbReference>
<dbReference type="Proteomes" id="UP001499854">
    <property type="component" value="Unassembled WGS sequence"/>
</dbReference>
<dbReference type="EMBL" id="BAAAQM010000001">
    <property type="protein sequence ID" value="GAA1950609.1"/>
    <property type="molecule type" value="Genomic_DNA"/>
</dbReference>
<name>A0ABN2QGQ9_9ACTN</name>
<protein>
    <submittedName>
        <fullName evidence="1">Uncharacterized protein</fullName>
    </submittedName>
</protein>
<comment type="caution">
    <text evidence="1">The sequence shown here is derived from an EMBL/GenBank/DDBJ whole genome shotgun (WGS) entry which is preliminary data.</text>
</comment>
<keyword evidence="2" id="KW-1185">Reference proteome</keyword>
<sequence length="186" mass="19198">MEGVAIVESLLDFEAAGQLILASENETLPGAVTVALGAARRNPGGVAAFLESAIVEGPYPSVVVGDLTGWSNALRTAPAKLLARLAHAVQPGGSLFAGFGNRHYPGGPFAAGTLSLKRACAVLDRVGFTVAKQYVAMPDQRCPALLVPVSASEAELACVPPALRFQFAPAYAVVGLRPSAEPYAER</sequence>